<dbReference type="KEGG" id="mbry:B1812_02205"/>
<dbReference type="Proteomes" id="UP000193978">
    <property type="component" value="Chromosome"/>
</dbReference>
<dbReference type="Pfam" id="PF11964">
    <property type="entry name" value="SpoIIAA-like"/>
    <property type="match status" value="1"/>
</dbReference>
<dbReference type="RefSeq" id="WP_085770142.1">
    <property type="nucleotide sequence ID" value="NZ_AP027149.1"/>
</dbReference>
<dbReference type="InterPro" id="IPR036513">
    <property type="entry name" value="STAS_dom_sf"/>
</dbReference>
<name>A0A1W6MR80_9HYPH</name>
<evidence type="ECO:0008006" key="3">
    <source>
        <dbReference type="Google" id="ProtNLM"/>
    </source>
</evidence>
<proteinExistence type="predicted"/>
<dbReference type="InterPro" id="IPR038396">
    <property type="entry name" value="SpoIIAA-like_sf"/>
</dbReference>
<gene>
    <name evidence="1" type="ORF">B1812_02205</name>
</gene>
<dbReference type="SUPFAM" id="SSF52091">
    <property type="entry name" value="SpoIIaa-like"/>
    <property type="match status" value="1"/>
</dbReference>
<organism evidence="1 2">
    <name type="scientific">Methylocystis bryophila</name>
    <dbReference type="NCBI Taxonomy" id="655015"/>
    <lineage>
        <taxon>Bacteria</taxon>
        <taxon>Pseudomonadati</taxon>
        <taxon>Pseudomonadota</taxon>
        <taxon>Alphaproteobacteria</taxon>
        <taxon>Hyphomicrobiales</taxon>
        <taxon>Methylocystaceae</taxon>
        <taxon>Methylocystis</taxon>
    </lineage>
</organism>
<evidence type="ECO:0000313" key="1">
    <source>
        <dbReference type="EMBL" id="ARN80087.1"/>
    </source>
</evidence>
<evidence type="ECO:0000313" key="2">
    <source>
        <dbReference type="Proteomes" id="UP000193978"/>
    </source>
</evidence>
<dbReference type="OrthoDB" id="5457369at2"/>
<dbReference type="Gene3D" id="3.40.50.10600">
    <property type="entry name" value="SpoIIaa-like domains"/>
    <property type="match status" value="1"/>
</dbReference>
<dbReference type="EMBL" id="CP019948">
    <property type="protein sequence ID" value="ARN80087.1"/>
    <property type="molecule type" value="Genomic_DNA"/>
</dbReference>
<dbReference type="InterPro" id="IPR021866">
    <property type="entry name" value="SpoIIAA-like"/>
</dbReference>
<protein>
    <recommendedName>
        <fullName evidence="3">STAS/SEC14 domain-containing protein</fullName>
    </recommendedName>
</protein>
<accession>A0A1W6MR80</accession>
<reference evidence="1 2" key="1">
    <citation type="submission" date="2017-02" db="EMBL/GenBank/DDBJ databases">
        <authorList>
            <person name="Peterson S.W."/>
        </authorList>
    </citation>
    <scope>NUCLEOTIDE SEQUENCE [LARGE SCALE GENOMIC DNA]</scope>
    <source>
        <strain evidence="1 2">S285</strain>
    </source>
</reference>
<dbReference type="STRING" id="655015.B1812_02205"/>
<sequence length="122" mass="13869">MIETLEGFPADALAVRCNGFVNKADYDEVVAPAVERALKAHERLRLYYEIAPDFSGISPGAMWEDFWIGMRHLNRWKRIAVVTDVAWIKQLVQLFGFVLPKATRVFTVPESGEARAWLSQDS</sequence>
<dbReference type="AlphaFoldDB" id="A0A1W6MR80"/>
<keyword evidence="2" id="KW-1185">Reference proteome</keyword>